<proteinExistence type="predicted"/>
<feature type="region of interest" description="Disordered" evidence="1">
    <location>
        <begin position="1"/>
        <end position="27"/>
    </location>
</feature>
<evidence type="ECO:0000313" key="2">
    <source>
        <dbReference type="EMBL" id="OBS80903.1"/>
    </source>
</evidence>
<name>A0A1A6HR19_NEOLE</name>
<comment type="caution">
    <text evidence="2">The sequence shown here is derived from an EMBL/GenBank/DDBJ whole genome shotgun (WGS) entry which is preliminary data.</text>
</comment>
<feature type="non-terminal residue" evidence="2">
    <location>
        <position position="71"/>
    </location>
</feature>
<reference evidence="2 3" key="1">
    <citation type="submission" date="2016-06" db="EMBL/GenBank/DDBJ databases">
        <title>The Draft Genome Sequence and Annotation of the Desert Woodrat Neotoma lepida.</title>
        <authorList>
            <person name="Campbell M."/>
            <person name="Oakeson K.F."/>
            <person name="Yandell M."/>
            <person name="Halpert J.R."/>
            <person name="Dearing D."/>
        </authorList>
    </citation>
    <scope>NUCLEOTIDE SEQUENCE [LARGE SCALE GENOMIC DNA]</scope>
    <source>
        <strain evidence="2">417</strain>
        <tissue evidence="2">Liver</tissue>
    </source>
</reference>
<sequence>MDREEAEAAESRHPSCTGSASLEGHGEEAGSQAKSCFLDFARILLADLSEAAGKLVPALHFLLLQHPVAVN</sequence>
<evidence type="ECO:0000256" key="1">
    <source>
        <dbReference type="SAM" id="MobiDB-lite"/>
    </source>
</evidence>
<keyword evidence="3" id="KW-1185">Reference proteome</keyword>
<dbReference type="AlphaFoldDB" id="A0A1A6HR19"/>
<dbReference type="EMBL" id="LZPO01017305">
    <property type="protein sequence ID" value="OBS80903.1"/>
    <property type="molecule type" value="Genomic_DNA"/>
</dbReference>
<protein>
    <submittedName>
        <fullName evidence="2">Uncharacterized protein</fullName>
    </submittedName>
</protein>
<accession>A0A1A6HR19</accession>
<gene>
    <name evidence="2" type="ORF">A6R68_20911</name>
</gene>
<evidence type="ECO:0000313" key="3">
    <source>
        <dbReference type="Proteomes" id="UP000092124"/>
    </source>
</evidence>
<dbReference type="Proteomes" id="UP000092124">
    <property type="component" value="Unassembled WGS sequence"/>
</dbReference>
<organism evidence="2 3">
    <name type="scientific">Neotoma lepida</name>
    <name type="common">Desert woodrat</name>
    <dbReference type="NCBI Taxonomy" id="56216"/>
    <lineage>
        <taxon>Eukaryota</taxon>
        <taxon>Metazoa</taxon>
        <taxon>Chordata</taxon>
        <taxon>Craniata</taxon>
        <taxon>Vertebrata</taxon>
        <taxon>Euteleostomi</taxon>
        <taxon>Mammalia</taxon>
        <taxon>Eutheria</taxon>
        <taxon>Euarchontoglires</taxon>
        <taxon>Glires</taxon>
        <taxon>Rodentia</taxon>
        <taxon>Myomorpha</taxon>
        <taxon>Muroidea</taxon>
        <taxon>Cricetidae</taxon>
        <taxon>Neotominae</taxon>
        <taxon>Neotoma</taxon>
    </lineage>
</organism>